<organism evidence="2">
    <name type="scientific">Bradyrhizobium quebecense</name>
    <dbReference type="NCBI Taxonomy" id="2748629"/>
    <lineage>
        <taxon>Bacteria</taxon>
        <taxon>Pseudomonadati</taxon>
        <taxon>Pseudomonadota</taxon>
        <taxon>Alphaproteobacteria</taxon>
        <taxon>Hyphomicrobiales</taxon>
        <taxon>Nitrobacteraceae</taxon>
        <taxon>Bradyrhizobium</taxon>
    </lineage>
</organism>
<dbReference type="InterPro" id="IPR012106">
    <property type="entry name" value="Phage_Mu_Gp1"/>
</dbReference>
<name>A0A974AEG4_9BRAD</name>
<evidence type="ECO:0000256" key="1">
    <source>
        <dbReference type="SAM" id="MobiDB-lite"/>
    </source>
</evidence>
<protein>
    <recommendedName>
        <fullName evidence="3">Mu-like prophage I protein</fullName>
    </recommendedName>
</protein>
<gene>
    <name evidence="2" type="ORF">HU230_23500</name>
</gene>
<proteinExistence type="predicted"/>
<evidence type="ECO:0000313" key="2">
    <source>
        <dbReference type="EMBL" id="NVL08671.1"/>
    </source>
</evidence>
<dbReference type="AlphaFoldDB" id="A0A974AEG4"/>
<evidence type="ECO:0008006" key="3">
    <source>
        <dbReference type="Google" id="ProtNLM"/>
    </source>
</evidence>
<accession>A0A974AEG4</accession>
<reference evidence="2" key="1">
    <citation type="submission" date="2020-06" db="EMBL/GenBank/DDBJ databases">
        <title>Whole Genome Sequence of Bradyrhizobium sp. Strain 66S1MB.</title>
        <authorList>
            <person name="Bromfield E."/>
            <person name="Cloutier S."/>
        </authorList>
    </citation>
    <scope>NUCLEOTIDE SEQUENCE</scope>
    <source>
        <strain evidence="2">66S1MB</strain>
    </source>
</reference>
<dbReference type="Pfam" id="PF10123">
    <property type="entry name" value="Mu-like_Pro"/>
    <property type="match status" value="1"/>
</dbReference>
<comment type="caution">
    <text evidence="2">The sequence shown here is derived from an EMBL/GenBank/DDBJ whole genome shotgun (WGS) entry which is preliminary data.</text>
</comment>
<dbReference type="RefSeq" id="WP_176532153.1">
    <property type="nucleotide sequence ID" value="NZ_CP088022.1"/>
</dbReference>
<sequence length="387" mass="40283">MVRGVGAEIAFSSSGSNLPEWIMVVPSGSGGVIETVDGRGPYRIADLARLITRSLQAANGRLPIDENHSTDLAAPNGGPSPARGWIVDMQPRSDGIYGRVEWSTPGAALMNEKAYRFISPVFTHDKTGNILGLLRASLTNTPNLIGMAALHADTSTTDPENDMDLLAQLIKLLGLPENTDASAVFAAVKKEVDDEPALNSIAVAVGLPNGTASDRVLAAVKQNGVTLASIAKAAGLKEDAGHTAIVDAIVKLTRGPDQITALQAELSGVTTRLNEVLTTTAKDKATAFIDGEITKGRVGLKPMRDHYISRHSANAQAAADVEKEVNAMPILQPGAILSAMPPGTTADDNTNPVALAAAASTYQKKLAEQGQTIDFATAVNAVSQGAK</sequence>
<dbReference type="EMBL" id="JABWSX010000001">
    <property type="protein sequence ID" value="NVL08671.1"/>
    <property type="molecule type" value="Genomic_DNA"/>
</dbReference>
<feature type="region of interest" description="Disordered" evidence="1">
    <location>
        <begin position="65"/>
        <end position="84"/>
    </location>
</feature>